<keyword evidence="2" id="KW-1185">Reference proteome</keyword>
<dbReference type="EMBL" id="MU825409">
    <property type="protein sequence ID" value="KAJ7391019.1"/>
    <property type="molecule type" value="Genomic_DNA"/>
</dbReference>
<comment type="caution">
    <text evidence="1">The sequence shown here is derived from an EMBL/GenBank/DDBJ whole genome shotgun (WGS) entry which is preliminary data.</text>
</comment>
<dbReference type="Proteomes" id="UP001163046">
    <property type="component" value="Unassembled WGS sequence"/>
</dbReference>
<evidence type="ECO:0000313" key="2">
    <source>
        <dbReference type="Proteomes" id="UP001163046"/>
    </source>
</evidence>
<protein>
    <submittedName>
        <fullName evidence="1">Uncharacterized protein</fullName>
    </submittedName>
</protein>
<gene>
    <name evidence="1" type="ORF">OS493_021039</name>
</gene>
<sequence>MSSSAADIFAEPMIDTDHFLHVYNEQLVELQKNGMLPRLDAKLKYKVYSIRGRGFGAHKSIVLTTDDEHFVTVELGFIEIHGKKHIYPVTKSLRDEYARDKMEFLGEIEATGHDLICKAVEVMKQFGSYFKFYNNCQNFCNMYLEAIGLKGAQTVTDGDKAAIAGIIVVILLYLFTR</sequence>
<dbReference type="AlphaFoldDB" id="A0A9X0DAK0"/>
<accession>A0A9X0DAK0</accession>
<name>A0A9X0DAK0_9CNID</name>
<evidence type="ECO:0000313" key="1">
    <source>
        <dbReference type="EMBL" id="KAJ7391019.1"/>
    </source>
</evidence>
<dbReference type="OrthoDB" id="5977963at2759"/>
<proteinExistence type="predicted"/>
<reference evidence="1" key="1">
    <citation type="submission" date="2023-01" db="EMBL/GenBank/DDBJ databases">
        <title>Genome assembly of the deep-sea coral Lophelia pertusa.</title>
        <authorList>
            <person name="Herrera S."/>
            <person name="Cordes E."/>
        </authorList>
    </citation>
    <scope>NUCLEOTIDE SEQUENCE</scope>
    <source>
        <strain evidence="1">USNM1676648</strain>
        <tissue evidence="1">Polyp</tissue>
    </source>
</reference>
<organism evidence="1 2">
    <name type="scientific">Desmophyllum pertusum</name>
    <dbReference type="NCBI Taxonomy" id="174260"/>
    <lineage>
        <taxon>Eukaryota</taxon>
        <taxon>Metazoa</taxon>
        <taxon>Cnidaria</taxon>
        <taxon>Anthozoa</taxon>
        <taxon>Hexacorallia</taxon>
        <taxon>Scleractinia</taxon>
        <taxon>Caryophylliina</taxon>
        <taxon>Caryophylliidae</taxon>
        <taxon>Desmophyllum</taxon>
    </lineage>
</organism>